<evidence type="ECO:0000313" key="3">
    <source>
        <dbReference type="EMBL" id="KAL3427552.1"/>
    </source>
</evidence>
<evidence type="ECO:0000256" key="1">
    <source>
        <dbReference type="SAM" id="Coils"/>
    </source>
</evidence>
<feature type="region of interest" description="Disordered" evidence="2">
    <location>
        <begin position="240"/>
        <end position="330"/>
    </location>
</feature>
<feature type="compositionally biased region" description="Low complexity" evidence="2">
    <location>
        <begin position="139"/>
        <end position="152"/>
    </location>
</feature>
<proteinExistence type="predicted"/>
<evidence type="ECO:0000313" key="4">
    <source>
        <dbReference type="Proteomes" id="UP001629113"/>
    </source>
</evidence>
<feature type="coiled-coil region" evidence="1">
    <location>
        <begin position="371"/>
        <end position="398"/>
    </location>
</feature>
<feature type="compositionally biased region" description="Basic and acidic residues" evidence="2">
    <location>
        <begin position="285"/>
        <end position="301"/>
    </location>
</feature>
<protein>
    <recommendedName>
        <fullName evidence="5">Nuclear RNA binding protein</fullName>
    </recommendedName>
</protein>
<feature type="compositionally biased region" description="Low complexity" evidence="2">
    <location>
        <begin position="16"/>
        <end position="31"/>
    </location>
</feature>
<keyword evidence="1" id="KW-0175">Coiled coil</keyword>
<sequence>MKKPSKRLFSNRELPSDYSDSSEYSGENGENTLPEGEYPSGKRHRHGNWPLTNTNANNAPPTKPRYSIDSRRSPPRRTNSEQARFSRFIEGSMNDRVSRKPPADYTGNDEELRETYDKCHTMNHKRSKSKKFTYHPNHSTTQSSTAQSTTTDASRQSSIFRFGKSLAATFNPTNWKIWSKEAEEESVFTDEQAKLRERQEKATRIYQELKSTGYFQDGAHSGVLQRGVVPAAIEVQEELARSANSTKHDSGIALGSDQKVQRRSSSVGLPRTRERIPLDEPSMSKAEKRMGRVFQDHEGLPRDAQGATTPKSVPRSARISETSSRKSFQFSRHSIRNIKKSFDRSSIAPEVALSDNGSLQRVPSRKDLQRQQKLVKKVSDLESKLEAARRQLSEVLAEPVPTQPIFKGRSRFVPGALATLPSERLLSGYVSNDSETSSPLAAKNQIESPSNIGRAITLGEILNTSAGLSAPDNLYATQQTIQDSDNPDVPATSMQMLPQLDKPLPDTDLFSKSPVVEQSEEPKQVAANKTTSRHTKTENAPSDSKITSSEPSTQIKEAKPLSQDIGLSRKPSKKRKSSFEGLADDGGQYKPSESSDEDYLEVKKKTPPKKKARRIPSTLDLKKAQDPNKSQHTARRQPAKKAASVMGSISDSKSKIPRKSIPTAQSVSPPPSSAFTGVNQGTADKSSVSQDEGVSRNVLKDDIGAYSATPGSASDEEVPPMPKLPSAFRAAASQVFAQPENIREKRTSRNMGRRDDLKSDDEEKQARGKKSFDWDNDVF</sequence>
<name>A0ABR4PWJ4_9HELO</name>
<dbReference type="Proteomes" id="UP001629113">
    <property type="component" value="Unassembled WGS sequence"/>
</dbReference>
<feature type="region of interest" description="Disordered" evidence="2">
    <location>
        <begin position="498"/>
        <end position="779"/>
    </location>
</feature>
<feature type="compositionally biased region" description="Polar residues" evidence="2">
    <location>
        <begin position="538"/>
        <end position="555"/>
    </location>
</feature>
<feature type="compositionally biased region" description="Basic and acidic residues" evidence="2">
    <location>
        <begin position="741"/>
        <end position="757"/>
    </location>
</feature>
<feature type="compositionally biased region" description="Polar residues" evidence="2">
    <location>
        <begin position="662"/>
        <end position="692"/>
    </location>
</feature>
<dbReference type="EMBL" id="JBFCZG010000001">
    <property type="protein sequence ID" value="KAL3427552.1"/>
    <property type="molecule type" value="Genomic_DNA"/>
</dbReference>
<feature type="compositionally biased region" description="Basic and acidic residues" evidence="2">
    <location>
        <begin position="764"/>
        <end position="773"/>
    </location>
</feature>
<comment type="caution">
    <text evidence="3">The sequence shown here is derived from an EMBL/GenBank/DDBJ whole genome shotgun (WGS) entry which is preliminary data.</text>
</comment>
<gene>
    <name evidence="3" type="ORF">PVAG01_01061</name>
</gene>
<feature type="compositionally biased region" description="Polar residues" evidence="2">
    <location>
        <begin position="319"/>
        <end position="330"/>
    </location>
</feature>
<feature type="region of interest" description="Disordered" evidence="2">
    <location>
        <begin position="1"/>
        <end position="152"/>
    </location>
</feature>
<evidence type="ECO:0008006" key="5">
    <source>
        <dbReference type="Google" id="ProtNLM"/>
    </source>
</evidence>
<accession>A0ABR4PWJ4</accession>
<keyword evidence="4" id="KW-1185">Reference proteome</keyword>
<feature type="compositionally biased region" description="Basic residues" evidence="2">
    <location>
        <begin position="121"/>
        <end position="133"/>
    </location>
</feature>
<organism evidence="3 4">
    <name type="scientific">Phlyctema vagabunda</name>
    <dbReference type="NCBI Taxonomy" id="108571"/>
    <lineage>
        <taxon>Eukaryota</taxon>
        <taxon>Fungi</taxon>
        <taxon>Dikarya</taxon>
        <taxon>Ascomycota</taxon>
        <taxon>Pezizomycotina</taxon>
        <taxon>Leotiomycetes</taxon>
        <taxon>Helotiales</taxon>
        <taxon>Dermateaceae</taxon>
        <taxon>Phlyctema</taxon>
    </lineage>
</organism>
<reference evidence="3 4" key="1">
    <citation type="submission" date="2024-06" db="EMBL/GenBank/DDBJ databases">
        <title>Complete genome of Phlyctema vagabunda strain 19-DSS-EL-015.</title>
        <authorList>
            <person name="Fiorenzani C."/>
        </authorList>
    </citation>
    <scope>NUCLEOTIDE SEQUENCE [LARGE SCALE GENOMIC DNA]</scope>
    <source>
        <strain evidence="3 4">19-DSS-EL-015</strain>
    </source>
</reference>
<evidence type="ECO:0000256" key="2">
    <source>
        <dbReference type="SAM" id="MobiDB-lite"/>
    </source>
</evidence>
<feature type="compositionally biased region" description="Basic residues" evidence="2">
    <location>
        <begin position="605"/>
        <end position="614"/>
    </location>
</feature>